<evidence type="ECO:0000259" key="1">
    <source>
        <dbReference type="Pfam" id="PF01370"/>
    </source>
</evidence>
<dbReference type="AlphaFoldDB" id="A0A5R9R1Q6"/>
<dbReference type="Pfam" id="PF01370">
    <property type="entry name" value="Epimerase"/>
    <property type="match status" value="1"/>
</dbReference>
<accession>A0A5R9R1Q6</accession>
<gene>
    <name evidence="2" type="ORF">DN820_05710</name>
</gene>
<evidence type="ECO:0000313" key="2">
    <source>
        <dbReference type="EMBL" id="TLX64535.1"/>
    </source>
</evidence>
<proteinExistence type="predicted"/>
<dbReference type="EMBL" id="QLAG01000005">
    <property type="protein sequence ID" value="TLX64535.1"/>
    <property type="molecule type" value="Genomic_DNA"/>
</dbReference>
<dbReference type="OrthoDB" id="9801056at2"/>
<dbReference type="Proteomes" id="UP000306753">
    <property type="component" value="Unassembled WGS sequence"/>
</dbReference>
<evidence type="ECO:0000313" key="3">
    <source>
        <dbReference type="Proteomes" id="UP000306753"/>
    </source>
</evidence>
<dbReference type="SUPFAM" id="SSF51735">
    <property type="entry name" value="NAD(P)-binding Rossmann-fold domains"/>
    <property type="match status" value="1"/>
</dbReference>
<dbReference type="InterPro" id="IPR050177">
    <property type="entry name" value="Lipid_A_modif_metabolic_enz"/>
</dbReference>
<dbReference type="CDD" id="cd05232">
    <property type="entry name" value="UDP_G4E_4_SDR_e"/>
    <property type="match status" value="1"/>
</dbReference>
<keyword evidence="3" id="KW-1185">Reference proteome</keyword>
<name>A0A5R9R1Q6_9GAMM</name>
<comment type="caution">
    <text evidence="2">The sequence shown here is derived from an EMBL/GenBank/DDBJ whole genome shotgun (WGS) entry which is preliminary data.</text>
</comment>
<dbReference type="InterPro" id="IPR036291">
    <property type="entry name" value="NAD(P)-bd_dom_sf"/>
</dbReference>
<feature type="domain" description="NAD-dependent epimerase/dehydratase" evidence="1">
    <location>
        <begin position="3"/>
        <end position="222"/>
    </location>
</feature>
<dbReference type="PANTHER" id="PTHR43245:SF58">
    <property type="entry name" value="BLL5923 PROTEIN"/>
    <property type="match status" value="1"/>
</dbReference>
<organism evidence="2 3">
    <name type="scientific">Stutzerimonas nosocomialis</name>
    <dbReference type="NCBI Taxonomy" id="1056496"/>
    <lineage>
        <taxon>Bacteria</taxon>
        <taxon>Pseudomonadati</taxon>
        <taxon>Pseudomonadota</taxon>
        <taxon>Gammaproteobacteria</taxon>
        <taxon>Pseudomonadales</taxon>
        <taxon>Pseudomonadaceae</taxon>
        <taxon>Stutzerimonas</taxon>
    </lineage>
</organism>
<dbReference type="Gene3D" id="3.40.50.720">
    <property type="entry name" value="NAD(P)-binding Rossmann-like Domain"/>
    <property type="match status" value="1"/>
</dbReference>
<dbReference type="InterPro" id="IPR001509">
    <property type="entry name" value="Epimerase_deHydtase"/>
</dbReference>
<dbReference type="PANTHER" id="PTHR43245">
    <property type="entry name" value="BIFUNCTIONAL POLYMYXIN RESISTANCE PROTEIN ARNA"/>
    <property type="match status" value="1"/>
</dbReference>
<sequence length="313" mass="33552">MRILLTGSNGFVGSALAQVLADRPLGELVMPVRSAVEGRPMIDEIGATTDWSALLDGVGVVVHCAARVHVMRETEADPLTAFRAVNVQGTLRLAESAAAAGVRRFIFLSSVKVHGESSGERPFLATDPPAPADSYGLSKLEAEEGLRELSARTGMGLVIIRPPLVYGPGVKGNFLSMTRWLARGVPLPLGAVHNRRSLVALDNLVDLIWTCIAHPQATGQIFLVSDGEDLSTSELLRRLGRALGRPARLLPVPARLLEAGAGLLGRRSVVQRLCGSLQVDVSETCDLLGWEPPVRVDEALRQVAQDYLQQVRA</sequence>
<reference evidence="2 3" key="1">
    <citation type="journal article" date="2017" name="Eur. J. Clin. Microbiol. Infect. Dis.">
        <title>Uncommonly isolated clinical Pseudomonas: identification and phylogenetic assignation.</title>
        <authorList>
            <person name="Mulet M."/>
            <person name="Gomila M."/>
            <person name="Ramirez A."/>
            <person name="Cardew S."/>
            <person name="Moore E.R."/>
            <person name="Lalucat J."/>
            <person name="Garcia-Valdes E."/>
        </authorList>
    </citation>
    <scope>NUCLEOTIDE SEQUENCE [LARGE SCALE GENOMIC DNA]</scope>
    <source>
        <strain evidence="2 3">SD129</strain>
    </source>
</reference>
<protein>
    <recommendedName>
        <fullName evidence="1">NAD-dependent epimerase/dehydratase domain-containing protein</fullName>
    </recommendedName>
</protein>
<dbReference type="RefSeq" id="WP_138408342.1">
    <property type="nucleotide sequence ID" value="NZ_QLAE01000013.1"/>
</dbReference>